<proteinExistence type="predicted"/>
<evidence type="ECO:0000313" key="2">
    <source>
        <dbReference type="EMBL" id="CAF4287945.1"/>
    </source>
</evidence>
<reference evidence="1" key="1">
    <citation type="submission" date="2021-02" db="EMBL/GenBank/DDBJ databases">
        <authorList>
            <person name="Nowell W R."/>
        </authorList>
    </citation>
    <scope>NUCLEOTIDE SEQUENCE</scope>
</reference>
<accession>A0A815WZV6</accession>
<dbReference type="AlphaFoldDB" id="A0A815WZV6"/>
<protein>
    <submittedName>
        <fullName evidence="1">Uncharacterized protein</fullName>
    </submittedName>
</protein>
<evidence type="ECO:0000313" key="3">
    <source>
        <dbReference type="Proteomes" id="UP000663889"/>
    </source>
</evidence>
<name>A0A815WZV6_9BILA</name>
<feature type="non-terminal residue" evidence="1">
    <location>
        <position position="30"/>
    </location>
</feature>
<dbReference type="Proteomes" id="UP000663874">
    <property type="component" value="Unassembled WGS sequence"/>
</dbReference>
<comment type="caution">
    <text evidence="1">The sequence shown here is derived from an EMBL/GenBank/DDBJ whole genome shotgun (WGS) entry which is preliminary data.</text>
</comment>
<evidence type="ECO:0000313" key="1">
    <source>
        <dbReference type="EMBL" id="CAF1550115.1"/>
    </source>
</evidence>
<dbReference type="Proteomes" id="UP000663889">
    <property type="component" value="Unassembled WGS sequence"/>
</dbReference>
<organism evidence="1 3">
    <name type="scientific">Rotaria sordida</name>
    <dbReference type="NCBI Taxonomy" id="392033"/>
    <lineage>
        <taxon>Eukaryota</taxon>
        <taxon>Metazoa</taxon>
        <taxon>Spiralia</taxon>
        <taxon>Gnathifera</taxon>
        <taxon>Rotifera</taxon>
        <taxon>Eurotatoria</taxon>
        <taxon>Bdelloidea</taxon>
        <taxon>Philodinida</taxon>
        <taxon>Philodinidae</taxon>
        <taxon>Rotaria</taxon>
    </lineage>
</organism>
<sequence>MQEFDINSECTCVACPKRIRKHSSVDITLR</sequence>
<dbReference type="EMBL" id="CAJNOU010010040">
    <property type="protein sequence ID" value="CAF1550115.1"/>
    <property type="molecule type" value="Genomic_DNA"/>
</dbReference>
<gene>
    <name evidence="2" type="ORF">FNK824_LOCUS40156</name>
    <name evidence="1" type="ORF">SEV965_LOCUS38649</name>
</gene>
<dbReference type="EMBL" id="CAJOBE010030100">
    <property type="protein sequence ID" value="CAF4287945.1"/>
    <property type="molecule type" value="Genomic_DNA"/>
</dbReference>